<keyword evidence="1" id="KW-0732">Signal</keyword>
<feature type="chain" id="PRO_5017679907" description="DUF3568 family protein" evidence="1">
    <location>
        <begin position="24"/>
        <end position="130"/>
    </location>
</feature>
<evidence type="ECO:0000256" key="1">
    <source>
        <dbReference type="SAM" id="SignalP"/>
    </source>
</evidence>
<keyword evidence="3" id="KW-1185">Reference proteome</keyword>
<name>A0A3E1K7G8_9GAMM</name>
<gene>
    <name evidence="2" type="ORF">DZC52_10840</name>
</gene>
<dbReference type="EMBL" id="QUZK01000041">
    <property type="protein sequence ID" value="RFF29923.1"/>
    <property type="molecule type" value="Genomic_DNA"/>
</dbReference>
<organism evidence="2 3">
    <name type="scientific">Wenzhouxiangella sediminis</name>
    <dbReference type="NCBI Taxonomy" id="1792836"/>
    <lineage>
        <taxon>Bacteria</taxon>
        <taxon>Pseudomonadati</taxon>
        <taxon>Pseudomonadota</taxon>
        <taxon>Gammaproteobacteria</taxon>
        <taxon>Chromatiales</taxon>
        <taxon>Wenzhouxiangellaceae</taxon>
        <taxon>Wenzhouxiangella</taxon>
    </lineage>
</organism>
<sequence length="130" mass="13394">MKFLNILLFVFTALAAAGPQAIASPANGQGDVDFGAKLSAEAEDALVSFQDSLERITSAKGARITDVSVDQSMSNDGDFSTLNTSCTASATVGSPGGTEVTIEATAPTCTQAVEMVQNAVQDLMDDLDIE</sequence>
<feature type="signal peptide" evidence="1">
    <location>
        <begin position="1"/>
        <end position="23"/>
    </location>
</feature>
<protein>
    <recommendedName>
        <fullName evidence="4">DUF3568 family protein</fullName>
    </recommendedName>
</protein>
<accession>A0A3E1K7G8</accession>
<reference evidence="2 3" key="1">
    <citation type="submission" date="2018-08" db="EMBL/GenBank/DDBJ databases">
        <title>Wenzhouxiangella salilacus sp. nov., a novel bacterium isolated from a saline lake in Xinjiang Province, China.</title>
        <authorList>
            <person name="Han S."/>
        </authorList>
    </citation>
    <scope>NUCLEOTIDE SEQUENCE [LARGE SCALE GENOMIC DNA]</scope>
    <source>
        <strain evidence="2 3">XDB06</strain>
    </source>
</reference>
<comment type="caution">
    <text evidence="2">The sequence shown here is derived from an EMBL/GenBank/DDBJ whole genome shotgun (WGS) entry which is preliminary data.</text>
</comment>
<evidence type="ECO:0000313" key="3">
    <source>
        <dbReference type="Proteomes" id="UP000260351"/>
    </source>
</evidence>
<evidence type="ECO:0000313" key="2">
    <source>
        <dbReference type="EMBL" id="RFF29923.1"/>
    </source>
</evidence>
<evidence type="ECO:0008006" key="4">
    <source>
        <dbReference type="Google" id="ProtNLM"/>
    </source>
</evidence>
<dbReference type="RefSeq" id="WP_116651157.1">
    <property type="nucleotide sequence ID" value="NZ_QUZK01000041.1"/>
</dbReference>
<proteinExistence type="predicted"/>
<dbReference type="Proteomes" id="UP000260351">
    <property type="component" value="Unassembled WGS sequence"/>
</dbReference>
<dbReference type="AlphaFoldDB" id="A0A3E1K7G8"/>